<sequence>MAAFKLFTKLAPKPLKSKEKNKPQSNPTVVPKRYDQQLQLPPGRSIFDVFPNEIIIAIIEHMPVRDKDSFSRCSTFCYKLSFPLRRSLVLTPESIEKFQDGGVCQHLRGLIQSIRFGDI</sequence>
<evidence type="ECO:0000313" key="3">
    <source>
        <dbReference type="EMBL" id="RVD88603.1"/>
    </source>
</evidence>
<reference evidence="3 4" key="1">
    <citation type="submission" date="2019-01" db="EMBL/GenBank/DDBJ databases">
        <title>Intercellular communication is required for trap formation in the nematode-trapping fungus Duddingtonia flagrans.</title>
        <authorList>
            <person name="Youssar L."/>
            <person name="Wernet V."/>
            <person name="Hensel N."/>
            <person name="Hildebrandt H.-G."/>
            <person name="Fischer R."/>
        </authorList>
    </citation>
    <scope>NUCLEOTIDE SEQUENCE [LARGE SCALE GENOMIC DNA]</scope>
    <source>
        <strain evidence="3 4">CBS H-5679</strain>
    </source>
</reference>
<accession>A0A437ABH1</accession>
<keyword evidence="4" id="KW-1185">Reference proteome</keyword>
<dbReference type="GeneID" id="93585092"/>
<dbReference type="Proteomes" id="UP000283090">
    <property type="component" value="Unassembled WGS sequence"/>
</dbReference>
<gene>
    <name evidence="3" type="ORF">DFL_002781</name>
</gene>
<evidence type="ECO:0000256" key="1">
    <source>
        <dbReference type="SAM" id="MobiDB-lite"/>
    </source>
</evidence>
<dbReference type="Pfam" id="PF00646">
    <property type="entry name" value="F-box"/>
    <property type="match status" value="1"/>
</dbReference>
<protein>
    <recommendedName>
        <fullName evidence="2">F-box domain-containing protein</fullName>
    </recommendedName>
</protein>
<name>A0A437ABH1_ARTFL</name>
<dbReference type="RefSeq" id="XP_067494147.1">
    <property type="nucleotide sequence ID" value="XM_067631619.1"/>
</dbReference>
<evidence type="ECO:0000259" key="2">
    <source>
        <dbReference type="Pfam" id="PF00646"/>
    </source>
</evidence>
<comment type="caution">
    <text evidence="3">The sequence shown here is derived from an EMBL/GenBank/DDBJ whole genome shotgun (WGS) entry which is preliminary data.</text>
</comment>
<dbReference type="EMBL" id="SAEB01000003">
    <property type="protein sequence ID" value="RVD88603.1"/>
    <property type="molecule type" value="Genomic_DNA"/>
</dbReference>
<feature type="region of interest" description="Disordered" evidence="1">
    <location>
        <begin position="12"/>
        <end position="32"/>
    </location>
</feature>
<evidence type="ECO:0000313" key="4">
    <source>
        <dbReference type="Proteomes" id="UP000283090"/>
    </source>
</evidence>
<dbReference type="VEuPathDB" id="FungiDB:DFL_002781"/>
<feature type="domain" description="F-box" evidence="2">
    <location>
        <begin position="50"/>
        <end position="80"/>
    </location>
</feature>
<organism evidence="3 4">
    <name type="scientific">Arthrobotrys flagrans</name>
    <name type="common">Nematode-trapping fungus</name>
    <name type="synonym">Trichothecium flagrans</name>
    <dbReference type="NCBI Taxonomy" id="97331"/>
    <lineage>
        <taxon>Eukaryota</taxon>
        <taxon>Fungi</taxon>
        <taxon>Dikarya</taxon>
        <taxon>Ascomycota</taxon>
        <taxon>Pezizomycotina</taxon>
        <taxon>Orbiliomycetes</taxon>
        <taxon>Orbiliales</taxon>
        <taxon>Orbiliaceae</taxon>
        <taxon>Arthrobotrys</taxon>
    </lineage>
</organism>
<proteinExistence type="predicted"/>
<dbReference type="InterPro" id="IPR001810">
    <property type="entry name" value="F-box_dom"/>
</dbReference>
<dbReference type="AlphaFoldDB" id="A0A437ABH1"/>